<dbReference type="VEuPathDB" id="FungiDB:H257_15949"/>
<dbReference type="Proteomes" id="UP000284702">
    <property type="component" value="Unassembled WGS sequence"/>
</dbReference>
<dbReference type="EMBL" id="KI913190">
    <property type="protein sequence ID" value="ETV67985.1"/>
    <property type="molecule type" value="Genomic_DNA"/>
</dbReference>
<gene>
    <name evidence="3" type="ORF">B5M09_008637</name>
    <name evidence="2" type="ORF">H257_15949</name>
</gene>
<evidence type="ECO:0000256" key="1">
    <source>
        <dbReference type="SAM" id="SignalP"/>
    </source>
</evidence>
<evidence type="ECO:0000313" key="2">
    <source>
        <dbReference type="EMBL" id="ETV67985.1"/>
    </source>
</evidence>
<dbReference type="AlphaFoldDB" id="W4FKI0"/>
<proteinExistence type="predicted"/>
<organism evidence="2">
    <name type="scientific">Aphanomyces astaci</name>
    <name type="common">Crayfish plague agent</name>
    <dbReference type="NCBI Taxonomy" id="112090"/>
    <lineage>
        <taxon>Eukaryota</taxon>
        <taxon>Sar</taxon>
        <taxon>Stramenopiles</taxon>
        <taxon>Oomycota</taxon>
        <taxon>Saprolegniomycetes</taxon>
        <taxon>Saprolegniales</taxon>
        <taxon>Verrucalvaceae</taxon>
        <taxon>Aphanomyces</taxon>
    </lineage>
</organism>
<name>W4FKI0_APHAT</name>
<dbReference type="OrthoDB" id="79540at2759"/>
<evidence type="ECO:0000313" key="3">
    <source>
        <dbReference type="EMBL" id="RQM29251.1"/>
    </source>
</evidence>
<dbReference type="InterPro" id="IPR036470">
    <property type="entry name" value="Elicitin_sf"/>
</dbReference>
<keyword evidence="1" id="KW-0732">Signal</keyword>
<dbReference type="EMBL" id="MZMZ02001481">
    <property type="protein sequence ID" value="RQM29251.1"/>
    <property type="molecule type" value="Genomic_DNA"/>
</dbReference>
<evidence type="ECO:0008006" key="5">
    <source>
        <dbReference type="Google" id="ProtNLM"/>
    </source>
</evidence>
<reference evidence="3 4" key="2">
    <citation type="submission" date="2018-07" db="EMBL/GenBank/DDBJ databases">
        <title>Annotation of Aphanomyces astaci genome assembly.</title>
        <authorList>
            <person name="Studholme D.J."/>
        </authorList>
    </citation>
    <scope>NUCLEOTIDE SEQUENCE [LARGE SCALE GENOMIC DNA]</scope>
    <source>
        <strain evidence="3">Pc</strain>
    </source>
</reference>
<accession>W4FKI0</accession>
<feature type="signal peptide" evidence="1">
    <location>
        <begin position="1"/>
        <end position="17"/>
    </location>
</feature>
<reference evidence="2" key="1">
    <citation type="submission" date="2013-12" db="EMBL/GenBank/DDBJ databases">
        <title>The Genome Sequence of Aphanomyces astaci APO3.</title>
        <authorList>
            <consortium name="The Broad Institute Genomics Platform"/>
            <person name="Russ C."/>
            <person name="Tyler B."/>
            <person name="van West P."/>
            <person name="Dieguez-Uribeondo J."/>
            <person name="Young S.K."/>
            <person name="Zeng Q."/>
            <person name="Gargeya S."/>
            <person name="Fitzgerald M."/>
            <person name="Abouelleil A."/>
            <person name="Alvarado L."/>
            <person name="Chapman S.B."/>
            <person name="Gainer-Dewar J."/>
            <person name="Goldberg J."/>
            <person name="Griggs A."/>
            <person name="Gujja S."/>
            <person name="Hansen M."/>
            <person name="Howarth C."/>
            <person name="Imamovic A."/>
            <person name="Ireland A."/>
            <person name="Larimer J."/>
            <person name="McCowan C."/>
            <person name="Murphy C."/>
            <person name="Pearson M."/>
            <person name="Poon T.W."/>
            <person name="Priest M."/>
            <person name="Roberts A."/>
            <person name="Saif S."/>
            <person name="Shea T."/>
            <person name="Sykes S."/>
            <person name="Wortman J."/>
            <person name="Nusbaum C."/>
            <person name="Birren B."/>
        </authorList>
    </citation>
    <scope>NUCLEOTIDE SEQUENCE [LARGE SCALE GENOMIC DNA]</scope>
    <source>
        <strain evidence="2">APO3</strain>
    </source>
</reference>
<sequence>MKSVSLFTAAIIATATAQQQDTDPSQKCEDSVTTVLAVETVDPAILVCAKDSGVTIDLSVIPTDADLAKVVATKSCTVWWDGVVSKVKAISPPCDFPVEGGSVVNTAKFNWGLRDFYAFVKEDATTTDIPPPTTTTAKPPATTANVSTVTTVKNTTNATTTVKPDMIVSPKPVTAITTAPPAKTVASNAAVVAVSVAAVAVATMFM</sequence>
<evidence type="ECO:0000313" key="4">
    <source>
        <dbReference type="Proteomes" id="UP000284702"/>
    </source>
</evidence>
<dbReference type="GO" id="GO:0005576">
    <property type="term" value="C:extracellular region"/>
    <property type="evidence" value="ECO:0007669"/>
    <property type="project" value="InterPro"/>
</dbReference>
<dbReference type="Gene3D" id="1.10.239.10">
    <property type="entry name" value="Elicitin domain"/>
    <property type="match status" value="1"/>
</dbReference>
<keyword evidence="4" id="KW-1185">Reference proteome</keyword>
<dbReference type="GeneID" id="20817945"/>
<protein>
    <recommendedName>
        <fullName evidence="5">Secreted protein</fullName>
    </recommendedName>
</protein>
<feature type="chain" id="PRO_5038331019" description="Secreted protein" evidence="1">
    <location>
        <begin position="18"/>
        <end position="206"/>
    </location>
</feature>
<dbReference type="RefSeq" id="XP_009842548.1">
    <property type="nucleotide sequence ID" value="XM_009844246.1"/>
</dbReference>